<evidence type="ECO:0000313" key="1">
    <source>
        <dbReference type="EMBL" id="KZD34043.1"/>
    </source>
</evidence>
<gene>
    <name evidence="1" type="ORF">B4082_3168</name>
</gene>
<name>A0A161SJ29_BACCE</name>
<organism evidence="1 2">
    <name type="scientific">Bacillus cereus</name>
    <dbReference type="NCBI Taxonomy" id="1396"/>
    <lineage>
        <taxon>Bacteria</taxon>
        <taxon>Bacillati</taxon>
        <taxon>Bacillota</taxon>
        <taxon>Bacilli</taxon>
        <taxon>Bacillales</taxon>
        <taxon>Bacillaceae</taxon>
        <taxon>Bacillus</taxon>
        <taxon>Bacillus cereus group</taxon>
    </lineage>
</organism>
<reference evidence="1 2" key="1">
    <citation type="submission" date="2015-09" db="EMBL/GenBank/DDBJ databases">
        <title>Bacillus cereus food isolates.</title>
        <authorList>
            <person name="Boekhorst J."/>
        </authorList>
    </citation>
    <scope>NUCLEOTIDE SEQUENCE [LARGE SCALE GENOMIC DNA]</scope>
    <source>
        <strain evidence="1 2">B4082</strain>
    </source>
</reference>
<accession>A0A161SJ29</accession>
<proteinExistence type="predicted"/>
<sequence length="171" mass="20293">MTVNSDQELGFDVYPDKKEEEGDLNMKIINKVLSDFAKANAELHVSNYYELTLLSENKQESIYKLAKMATHATNNDTIELIQLKEWEKDFLICQYPDGETAWFGTIPNRYDLHGLTAKEYIIEQLLNEFEQELEEVYWVKLKTEDYYACCYEEYIFKTNRGIYFFSMQVHD</sequence>
<dbReference type="PATRIC" id="fig|1396.539.peg.4856"/>
<protein>
    <submittedName>
        <fullName evidence="1">Uncharacterized protein</fullName>
    </submittedName>
</protein>
<dbReference type="Proteomes" id="UP000076501">
    <property type="component" value="Unassembled WGS sequence"/>
</dbReference>
<dbReference type="AlphaFoldDB" id="A0A161SJ29"/>
<evidence type="ECO:0000313" key="2">
    <source>
        <dbReference type="Proteomes" id="UP000076501"/>
    </source>
</evidence>
<dbReference type="EMBL" id="LJKA01000045">
    <property type="protein sequence ID" value="KZD34043.1"/>
    <property type="molecule type" value="Genomic_DNA"/>
</dbReference>
<comment type="caution">
    <text evidence="1">The sequence shown here is derived from an EMBL/GenBank/DDBJ whole genome shotgun (WGS) entry which is preliminary data.</text>
</comment>